<sequence length="35" mass="3886">MPLALYNVALTTETTITMKDINSISCSLCKQKLHC</sequence>
<proteinExistence type="predicted"/>
<organism evidence="1">
    <name type="scientific">Anguilla anguilla</name>
    <name type="common">European freshwater eel</name>
    <name type="synonym">Muraena anguilla</name>
    <dbReference type="NCBI Taxonomy" id="7936"/>
    <lineage>
        <taxon>Eukaryota</taxon>
        <taxon>Metazoa</taxon>
        <taxon>Chordata</taxon>
        <taxon>Craniata</taxon>
        <taxon>Vertebrata</taxon>
        <taxon>Euteleostomi</taxon>
        <taxon>Actinopterygii</taxon>
        <taxon>Neopterygii</taxon>
        <taxon>Teleostei</taxon>
        <taxon>Anguilliformes</taxon>
        <taxon>Anguillidae</taxon>
        <taxon>Anguilla</taxon>
    </lineage>
</organism>
<evidence type="ECO:0000313" key="1">
    <source>
        <dbReference type="EMBL" id="JAH44124.1"/>
    </source>
</evidence>
<protein>
    <submittedName>
        <fullName evidence="1">Uncharacterized protein</fullName>
    </submittedName>
</protein>
<accession>A0A0E9SRX8</accession>
<reference evidence="1" key="1">
    <citation type="submission" date="2014-11" db="EMBL/GenBank/DDBJ databases">
        <authorList>
            <person name="Amaro Gonzalez C."/>
        </authorList>
    </citation>
    <scope>NUCLEOTIDE SEQUENCE</scope>
</reference>
<dbReference type="EMBL" id="GBXM01064453">
    <property type="protein sequence ID" value="JAH44124.1"/>
    <property type="molecule type" value="Transcribed_RNA"/>
</dbReference>
<name>A0A0E9SRX8_ANGAN</name>
<dbReference type="AlphaFoldDB" id="A0A0E9SRX8"/>
<reference evidence="1" key="2">
    <citation type="journal article" date="2015" name="Fish Shellfish Immunol.">
        <title>Early steps in the European eel (Anguilla anguilla)-Vibrio vulnificus interaction in the gills: Role of the RtxA13 toxin.</title>
        <authorList>
            <person name="Callol A."/>
            <person name="Pajuelo D."/>
            <person name="Ebbesson L."/>
            <person name="Teles M."/>
            <person name="MacKenzie S."/>
            <person name="Amaro C."/>
        </authorList>
    </citation>
    <scope>NUCLEOTIDE SEQUENCE</scope>
</reference>